<dbReference type="RefSeq" id="WP_380185502.1">
    <property type="nucleotide sequence ID" value="NZ_JBHTBQ010000002.1"/>
</dbReference>
<keyword evidence="3" id="KW-1185">Reference proteome</keyword>
<keyword evidence="1" id="KW-0732">Signal</keyword>
<sequence>MLRSILSGALMLLLAACASGPNEAISKPQAEIKFVDYKGFDRDLINSLNAPLPKIQVAFYEQITPNALPERVQKWMAAVEANGGKVDITLPKSNSTISAKSPLLIISLITSLWSANKMVQEISGEAQFNAASLYNAEVILKYDESNKMVIDKIIFHKK</sequence>
<proteinExistence type="predicted"/>
<comment type="caution">
    <text evidence="2">The sequence shown here is derived from an EMBL/GenBank/DDBJ whole genome shotgun (WGS) entry which is preliminary data.</text>
</comment>
<protein>
    <recommendedName>
        <fullName evidence="4">Lipoprotein</fullName>
    </recommendedName>
</protein>
<dbReference type="PROSITE" id="PS51257">
    <property type="entry name" value="PROKAR_LIPOPROTEIN"/>
    <property type="match status" value="1"/>
</dbReference>
<evidence type="ECO:0000313" key="3">
    <source>
        <dbReference type="Proteomes" id="UP001596473"/>
    </source>
</evidence>
<evidence type="ECO:0000256" key="1">
    <source>
        <dbReference type="SAM" id="SignalP"/>
    </source>
</evidence>
<accession>A0ABW2QRX8</accession>
<organism evidence="2 3">
    <name type="scientific">Iodobacter arcticus</name>
    <dbReference type="NCBI Taxonomy" id="590593"/>
    <lineage>
        <taxon>Bacteria</taxon>
        <taxon>Pseudomonadati</taxon>
        <taxon>Pseudomonadota</taxon>
        <taxon>Betaproteobacteria</taxon>
        <taxon>Neisseriales</taxon>
        <taxon>Chitinibacteraceae</taxon>
        <taxon>Iodobacter</taxon>
    </lineage>
</organism>
<gene>
    <name evidence="2" type="ORF">ACFQNF_01135</name>
</gene>
<dbReference type="EMBL" id="JBHTBQ010000002">
    <property type="protein sequence ID" value="MFC7418482.1"/>
    <property type="molecule type" value="Genomic_DNA"/>
</dbReference>
<feature type="signal peptide" evidence="1">
    <location>
        <begin position="1"/>
        <end position="24"/>
    </location>
</feature>
<dbReference type="Proteomes" id="UP001596473">
    <property type="component" value="Unassembled WGS sequence"/>
</dbReference>
<reference evidence="3" key="1">
    <citation type="journal article" date="2019" name="Int. J. Syst. Evol. Microbiol.">
        <title>The Global Catalogue of Microorganisms (GCM) 10K type strain sequencing project: providing services to taxonomists for standard genome sequencing and annotation.</title>
        <authorList>
            <consortium name="The Broad Institute Genomics Platform"/>
            <consortium name="The Broad Institute Genome Sequencing Center for Infectious Disease"/>
            <person name="Wu L."/>
            <person name="Ma J."/>
        </authorList>
    </citation>
    <scope>NUCLEOTIDE SEQUENCE [LARGE SCALE GENOMIC DNA]</scope>
    <source>
        <strain evidence="3">CCUG 62945</strain>
    </source>
</reference>
<evidence type="ECO:0000313" key="2">
    <source>
        <dbReference type="EMBL" id="MFC7418482.1"/>
    </source>
</evidence>
<feature type="chain" id="PRO_5046164793" description="Lipoprotein" evidence="1">
    <location>
        <begin position="25"/>
        <end position="158"/>
    </location>
</feature>
<evidence type="ECO:0008006" key="4">
    <source>
        <dbReference type="Google" id="ProtNLM"/>
    </source>
</evidence>
<name>A0ABW2QRX8_9NEIS</name>